<dbReference type="Pfam" id="PF14392">
    <property type="entry name" value="zf-CCHC_4"/>
    <property type="match status" value="1"/>
</dbReference>
<feature type="region of interest" description="Disordered" evidence="1">
    <location>
        <begin position="47"/>
        <end position="87"/>
    </location>
</feature>
<dbReference type="EMBL" id="JBBPBM010000058">
    <property type="protein sequence ID" value="KAK8516443.1"/>
    <property type="molecule type" value="Genomic_DNA"/>
</dbReference>
<keyword evidence="4" id="KW-1185">Reference proteome</keyword>
<organism evidence="3 4">
    <name type="scientific">Hibiscus sabdariffa</name>
    <name type="common">roselle</name>
    <dbReference type="NCBI Taxonomy" id="183260"/>
    <lineage>
        <taxon>Eukaryota</taxon>
        <taxon>Viridiplantae</taxon>
        <taxon>Streptophyta</taxon>
        <taxon>Embryophyta</taxon>
        <taxon>Tracheophyta</taxon>
        <taxon>Spermatophyta</taxon>
        <taxon>Magnoliopsida</taxon>
        <taxon>eudicotyledons</taxon>
        <taxon>Gunneridae</taxon>
        <taxon>Pentapetalae</taxon>
        <taxon>rosids</taxon>
        <taxon>malvids</taxon>
        <taxon>Malvales</taxon>
        <taxon>Malvaceae</taxon>
        <taxon>Malvoideae</taxon>
        <taxon>Hibiscus</taxon>
    </lineage>
</organism>
<proteinExistence type="predicted"/>
<dbReference type="PROSITE" id="PS51257">
    <property type="entry name" value="PROKAR_LIPOPROTEIN"/>
    <property type="match status" value="1"/>
</dbReference>
<gene>
    <name evidence="3" type="ORF">V6N12_038686</name>
</gene>
<dbReference type="InterPro" id="IPR025836">
    <property type="entry name" value="Zn_knuckle_CX2CX4HX4C"/>
</dbReference>
<evidence type="ECO:0000256" key="1">
    <source>
        <dbReference type="SAM" id="MobiDB-lite"/>
    </source>
</evidence>
<name>A0ABR2CAI3_9ROSI</name>
<accession>A0ABR2CAI3</accession>
<protein>
    <recommendedName>
        <fullName evidence="2">Zinc knuckle CX2CX4HX4C domain-containing protein</fullName>
    </recommendedName>
</protein>
<dbReference type="Proteomes" id="UP001472677">
    <property type="component" value="Unassembled WGS sequence"/>
</dbReference>
<evidence type="ECO:0000313" key="3">
    <source>
        <dbReference type="EMBL" id="KAK8516443.1"/>
    </source>
</evidence>
<comment type="caution">
    <text evidence="3">The sequence shown here is derived from an EMBL/GenBank/DDBJ whole genome shotgun (WGS) entry which is preliminary data.</text>
</comment>
<reference evidence="3 4" key="1">
    <citation type="journal article" date="2024" name="G3 (Bethesda)">
        <title>Genome assembly of Hibiscus sabdariffa L. provides insights into metabolisms of medicinal natural products.</title>
        <authorList>
            <person name="Kim T."/>
        </authorList>
    </citation>
    <scope>NUCLEOTIDE SEQUENCE [LARGE SCALE GENOMIC DNA]</scope>
    <source>
        <strain evidence="3">TK-2024</strain>
        <tissue evidence="3">Old leaves</tissue>
    </source>
</reference>
<evidence type="ECO:0000313" key="4">
    <source>
        <dbReference type="Proteomes" id="UP001472677"/>
    </source>
</evidence>
<sequence>MFQYERIPTLCLGCGLVGHLVSSCPIIEITPDTNLQYGDWLRYLPPTTPAGSSRPQGHAKQPDLDNIADPVHCSDEGSAANQTHPTFDLPDPLDEFLNEADNSTALDVLAPTLLMIVKPDGKTIIAESPEPRTNQTMLEVITVLNAPTQRGIKRCSPMVVASKAKMLL</sequence>
<feature type="domain" description="Zinc knuckle CX2CX4HX4C" evidence="2">
    <location>
        <begin position="2"/>
        <end position="25"/>
    </location>
</feature>
<evidence type="ECO:0000259" key="2">
    <source>
        <dbReference type="Pfam" id="PF14392"/>
    </source>
</evidence>